<evidence type="ECO:0000313" key="1">
    <source>
        <dbReference type="EMBL" id="RNL79145.1"/>
    </source>
</evidence>
<proteinExistence type="predicted"/>
<dbReference type="RefSeq" id="WP_123233647.1">
    <property type="nucleotide sequence ID" value="NZ_RJSG01000002.1"/>
</dbReference>
<evidence type="ECO:0000313" key="2">
    <source>
        <dbReference type="Proteomes" id="UP000277094"/>
    </source>
</evidence>
<organism evidence="1 2">
    <name type="scientific">Nocardioides marmorisolisilvae</name>
    <dbReference type="NCBI Taxonomy" id="1542737"/>
    <lineage>
        <taxon>Bacteria</taxon>
        <taxon>Bacillati</taxon>
        <taxon>Actinomycetota</taxon>
        <taxon>Actinomycetes</taxon>
        <taxon>Propionibacteriales</taxon>
        <taxon>Nocardioidaceae</taxon>
        <taxon>Nocardioides</taxon>
    </lineage>
</organism>
<protein>
    <submittedName>
        <fullName evidence="1">Uncharacterized protein</fullName>
    </submittedName>
</protein>
<dbReference type="Proteomes" id="UP000277094">
    <property type="component" value="Unassembled WGS sequence"/>
</dbReference>
<dbReference type="OrthoDB" id="9809485at2"/>
<accession>A0A3N0DU33</accession>
<name>A0A3N0DU33_9ACTN</name>
<keyword evidence="2" id="KW-1185">Reference proteome</keyword>
<gene>
    <name evidence="1" type="ORF">EFL95_08920</name>
</gene>
<dbReference type="AlphaFoldDB" id="A0A3N0DU33"/>
<reference evidence="1 2" key="1">
    <citation type="submission" date="2018-11" db="EMBL/GenBank/DDBJ databases">
        <authorList>
            <person name="Li F."/>
        </authorList>
    </citation>
    <scope>NUCLEOTIDE SEQUENCE [LARGE SCALE GENOMIC DNA]</scope>
    <source>
        <strain evidence="1 2">KIS18-7</strain>
    </source>
</reference>
<comment type="caution">
    <text evidence="1">The sequence shown here is derived from an EMBL/GenBank/DDBJ whole genome shotgun (WGS) entry which is preliminary data.</text>
</comment>
<dbReference type="EMBL" id="RJSG01000002">
    <property type="protein sequence ID" value="RNL79145.1"/>
    <property type="molecule type" value="Genomic_DNA"/>
</dbReference>
<sequence length="90" mass="9990">MSAQRVARLDPWVGCVLACETGIARVLTDRGEIRASYGGSMLCRIARDRGCAASPGDWVVLRRWPDNRVTIEDVWVQSAQVADVIRLHPN</sequence>